<dbReference type="AlphaFoldDB" id="A0AAN9KMF9"/>
<gene>
    <name evidence="8" type="ORF">RJT34_03884</name>
</gene>
<name>A0AAN9KMF9_CLITE</name>
<dbReference type="InterPro" id="IPR050295">
    <property type="entry name" value="Plant_2OG-oxidoreductases"/>
</dbReference>
<sequence length="351" mass="39670">MEVPSVQEIAKEGLKSVPERYVRPQHERPILSSTTPLPEIPVIDFSKFLSQHLKGPELNKLHYACKQWGFFQVINHGVSSALVERVKRGALDFFNLPIEEKKRFGQRDGDVQGYGQAFVVSEDQKLEWADMFFMFTLPSHIRKPHLFPNIPQPFRDDLEAYCAELENLAKQILDQMATSLAIDPMEIRELYGVGEQSLRMNYYPPCPQPDHVIGLNPHSDGGGLTILLQANEVEGLQIRKDGLWIPVKPLPNAFIINLGDMLEMITNGIYQSIEHRATVNLEKERLSIATFYSPSYNGIIGPAPSLITPETPAAFNKISPGDYFKGYLAQELRGKSFLNSIRIHPENEKSS</sequence>
<evidence type="ECO:0000313" key="9">
    <source>
        <dbReference type="Proteomes" id="UP001359559"/>
    </source>
</evidence>
<keyword evidence="3" id="KW-0847">Vitamin C</keyword>
<keyword evidence="9" id="KW-1185">Reference proteome</keyword>
<dbReference type="Pfam" id="PF14226">
    <property type="entry name" value="DIOX_N"/>
    <property type="match status" value="1"/>
</dbReference>
<dbReference type="GO" id="GO:0016491">
    <property type="term" value="F:oxidoreductase activity"/>
    <property type="evidence" value="ECO:0007669"/>
    <property type="project" value="UniProtKB-KW"/>
</dbReference>
<evidence type="ECO:0000256" key="6">
    <source>
        <dbReference type="RuleBase" id="RU003682"/>
    </source>
</evidence>
<organism evidence="8 9">
    <name type="scientific">Clitoria ternatea</name>
    <name type="common">Butterfly pea</name>
    <dbReference type="NCBI Taxonomy" id="43366"/>
    <lineage>
        <taxon>Eukaryota</taxon>
        <taxon>Viridiplantae</taxon>
        <taxon>Streptophyta</taxon>
        <taxon>Embryophyta</taxon>
        <taxon>Tracheophyta</taxon>
        <taxon>Spermatophyta</taxon>
        <taxon>Magnoliopsida</taxon>
        <taxon>eudicotyledons</taxon>
        <taxon>Gunneridae</taxon>
        <taxon>Pentapetalae</taxon>
        <taxon>rosids</taxon>
        <taxon>fabids</taxon>
        <taxon>Fabales</taxon>
        <taxon>Fabaceae</taxon>
        <taxon>Papilionoideae</taxon>
        <taxon>50 kb inversion clade</taxon>
        <taxon>NPAAA clade</taxon>
        <taxon>indigoferoid/millettioid clade</taxon>
        <taxon>Phaseoleae</taxon>
        <taxon>Clitoria</taxon>
    </lineage>
</organism>
<keyword evidence="4 6" id="KW-0560">Oxidoreductase</keyword>
<keyword evidence="2 6" id="KW-0479">Metal-binding</keyword>
<evidence type="ECO:0000259" key="7">
    <source>
        <dbReference type="PROSITE" id="PS51471"/>
    </source>
</evidence>
<evidence type="ECO:0000256" key="5">
    <source>
        <dbReference type="ARBA" id="ARBA00023004"/>
    </source>
</evidence>
<dbReference type="GO" id="GO:0046872">
    <property type="term" value="F:metal ion binding"/>
    <property type="evidence" value="ECO:0007669"/>
    <property type="project" value="UniProtKB-KW"/>
</dbReference>
<comment type="caution">
    <text evidence="8">The sequence shown here is derived from an EMBL/GenBank/DDBJ whole genome shotgun (WGS) entry which is preliminary data.</text>
</comment>
<evidence type="ECO:0000256" key="3">
    <source>
        <dbReference type="ARBA" id="ARBA00022896"/>
    </source>
</evidence>
<dbReference type="InterPro" id="IPR005123">
    <property type="entry name" value="Oxoglu/Fe-dep_dioxygenase_dom"/>
</dbReference>
<dbReference type="InterPro" id="IPR027443">
    <property type="entry name" value="IPNS-like_sf"/>
</dbReference>
<dbReference type="PROSITE" id="PS51471">
    <property type="entry name" value="FE2OG_OXY"/>
    <property type="match status" value="1"/>
</dbReference>
<dbReference type="Gene3D" id="2.60.120.330">
    <property type="entry name" value="B-lactam Antibiotic, Isopenicillin N Synthase, Chain"/>
    <property type="match status" value="1"/>
</dbReference>
<dbReference type="SUPFAM" id="SSF51197">
    <property type="entry name" value="Clavaminate synthase-like"/>
    <property type="match status" value="1"/>
</dbReference>
<evidence type="ECO:0000256" key="2">
    <source>
        <dbReference type="ARBA" id="ARBA00022723"/>
    </source>
</evidence>
<evidence type="ECO:0000256" key="4">
    <source>
        <dbReference type="ARBA" id="ARBA00023002"/>
    </source>
</evidence>
<dbReference type="PANTHER" id="PTHR47991">
    <property type="entry name" value="OXOGLUTARATE/IRON-DEPENDENT DIOXYGENASE"/>
    <property type="match status" value="1"/>
</dbReference>
<evidence type="ECO:0000313" key="8">
    <source>
        <dbReference type="EMBL" id="KAK7319166.1"/>
    </source>
</evidence>
<dbReference type="FunFam" id="2.60.120.330:FF:000001">
    <property type="entry name" value="Protein SRG1"/>
    <property type="match status" value="1"/>
</dbReference>
<feature type="domain" description="Fe2OG dioxygenase" evidence="7">
    <location>
        <begin position="194"/>
        <end position="294"/>
    </location>
</feature>
<accession>A0AAN9KMF9</accession>
<dbReference type="GO" id="GO:0031418">
    <property type="term" value="F:L-ascorbic acid binding"/>
    <property type="evidence" value="ECO:0007669"/>
    <property type="project" value="UniProtKB-KW"/>
</dbReference>
<evidence type="ECO:0000256" key="1">
    <source>
        <dbReference type="ARBA" id="ARBA00008056"/>
    </source>
</evidence>
<dbReference type="Pfam" id="PF03171">
    <property type="entry name" value="2OG-FeII_Oxy"/>
    <property type="match status" value="1"/>
</dbReference>
<dbReference type="InterPro" id="IPR044861">
    <property type="entry name" value="IPNS-like_FE2OG_OXY"/>
</dbReference>
<dbReference type="InterPro" id="IPR026992">
    <property type="entry name" value="DIOX_N"/>
</dbReference>
<protein>
    <recommendedName>
        <fullName evidence="7">Fe2OG dioxygenase domain-containing protein</fullName>
    </recommendedName>
</protein>
<keyword evidence="5 6" id="KW-0408">Iron</keyword>
<dbReference type="Proteomes" id="UP001359559">
    <property type="component" value="Unassembled WGS sequence"/>
</dbReference>
<reference evidence="8 9" key="1">
    <citation type="submission" date="2024-01" db="EMBL/GenBank/DDBJ databases">
        <title>The genomes of 5 underutilized Papilionoideae crops provide insights into root nodulation and disease resistance.</title>
        <authorList>
            <person name="Yuan L."/>
        </authorList>
    </citation>
    <scope>NUCLEOTIDE SEQUENCE [LARGE SCALE GENOMIC DNA]</scope>
    <source>
        <strain evidence="8">LY-2023</strain>
        <tissue evidence="8">Leaf</tissue>
    </source>
</reference>
<proteinExistence type="inferred from homology"/>
<dbReference type="EMBL" id="JAYKXN010000001">
    <property type="protein sequence ID" value="KAK7319166.1"/>
    <property type="molecule type" value="Genomic_DNA"/>
</dbReference>
<comment type="similarity">
    <text evidence="1 6">Belongs to the iron/ascorbate-dependent oxidoreductase family.</text>
</comment>